<accession>T2IB08</accession>
<reference evidence="1 2" key="2">
    <citation type="submission" date="2013-09" db="EMBL/GenBank/DDBJ databases">
        <title>Whole genome comparison of six Crocosphaera watsonii strains with differing phenotypes.</title>
        <authorList>
            <person name="Bench S.R."/>
            <person name="Heller P."/>
            <person name="Frank I."/>
            <person name="Arciniega M."/>
            <person name="Shilova I.N."/>
            <person name="Zehr J.P."/>
        </authorList>
    </citation>
    <scope>NUCLEOTIDE SEQUENCE [LARGE SCALE GENOMIC DNA]</scope>
    <source>
        <strain evidence="1 2">WH 8502</strain>
    </source>
</reference>
<dbReference type="AlphaFoldDB" id="T2IB08"/>
<sequence length="486" mass="56443">MGYDTSYYDPSGGYFDGYSYTTAYTTATGSSVSDYGEYYGTNGSYYSPSGEYYTSSSSYYSFESNDYYIFSGYIDSEARYWTFELLDSYFDPTTRKIYDTVNNTERDITTRGEVYFNEEDGNYYNTSTGNYFEGTYYYRPDGSYYDDSDGYYYDALGGYYDPEQNLYNLASSAYFDTNTNNFYPNSSDNFVYFDAEKNRYQNSDNGSYLDPITHRIINTDGTYFEPDGGYYYQTDGSYVDSKNRTYHIPDVGYVEDIIEVGDYSSPAFQWSYIGEKLDGRYYDFGGGFFEDDTRVEIPNDNYYLPTEDYYNVKKNQFYSKSGFYLNQQQDSLYYHYVDDTTGTEEERIINPIAYALPNIATRGKDYNLSPFAGEKFVSVLGKRTGQTLRFESLFHLVFDPDEIMSLQLKESTEDSSDYLIGWSTEVTKSIEEPPFDNSYKAYFQVSEDDSLNHLVGTIEVYHPNNKPLTYYLIGDFLEYSAPEDVR</sequence>
<proteinExistence type="predicted"/>
<protein>
    <submittedName>
        <fullName evidence="1">Hemolysin-type calcium-binding region</fullName>
    </submittedName>
</protein>
<gene>
    <name evidence="1" type="ORF">CWATWH8502_3673</name>
</gene>
<evidence type="ECO:0000313" key="2">
    <source>
        <dbReference type="Proteomes" id="UP000018348"/>
    </source>
</evidence>
<evidence type="ECO:0000313" key="1">
    <source>
        <dbReference type="EMBL" id="CCQ50002.1"/>
    </source>
</evidence>
<dbReference type="EMBL" id="CAQK01000224">
    <property type="protein sequence ID" value="CCQ50002.1"/>
    <property type="molecule type" value="Genomic_DNA"/>
</dbReference>
<reference evidence="1 2" key="1">
    <citation type="submission" date="2013-01" db="EMBL/GenBank/DDBJ databases">
        <authorList>
            <person name="Bench S."/>
        </authorList>
    </citation>
    <scope>NUCLEOTIDE SEQUENCE [LARGE SCALE GENOMIC DNA]</scope>
    <source>
        <strain evidence="1 2">WH 8502</strain>
    </source>
</reference>
<dbReference type="Proteomes" id="UP000018348">
    <property type="component" value="Unassembled WGS sequence"/>
</dbReference>
<organism evidence="1 2">
    <name type="scientific">Crocosphaera watsonii WH 8502</name>
    <dbReference type="NCBI Taxonomy" id="423474"/>
    <lineage>
        <taxon>Bacteria</taxon>
        <taxon>Bacillati</taxon>
        <taxon>Cyanobacteriota</taxon>
        <taxon>Cyanophyceae</taxon>
        <taxon>Oscillatoriophycideae</taxon>
        <taxon>Chroococcales</taxon>
        <taxon>Aphanothecaceae</taxon>
        <taxon>Crocosphaera</taxon>
    </lineage>
</organism>
<name>T2IB08_CROWT</name>
<comment type="caution">
    <text evidence="1">The sequence shown here is derived from an EMBL/GenBank/DDBJ whole genome shotgun (WGS) entry which is preliminary data.</text>
</comment>